<dbReference type="EMBL" id="KX961096">
    <property type="protein sequence ID" value="ARQ79771.1"/>
    <property type="molecule type" value="Genomic_DNA"/>
</dbReference>
<dbReference type="GO" id="GO:0044003">
    <property type="term" value="P:symbiont-mediated perturbation of host process"/>
    <property type="evidence" value="ECO:0007669"/>
    <property type="project" value="InterPro"/>
</dbReference>
<accession>A0A1X9RIS6</accession>
<proteinExistence type="predicted"/>
<dbReference type="Proteomes" id="UP000218877">
    <property type="component" value="Segment"/>
</dbReference>
<protein>
    <submittedName>
        <fullName evidence="1">E1A</fullName>
    </submittedName>
</protein>
<evidence type="ECO:0000313" key="1">
    <source>
        <dbReference type="EMBL" id="ARQ79771.1"/>
    </source>
</evidence>
<dbReference type="GO" id="GO:0006355">
    <property type="term" value="P:regulation of DNA-templated transcription"/>
    <property type="evidence" value="ECO:0007669"/>
    <property type="project" value="InterPro"/>
</dbReference>
<organism evidence="1">
    <name type="scientific">bat adenovirus 10</name>
    <dbReference type="NCBI Taxonomy" id="3070193"/>
    <lineage>
        <taxon>Viruses</taxon>
        <taxon>Varidnaviria</taxon>
        <taxon>Bamfordvirae</taxon>
        <taxon>Preplasmiviricota</taxon>
        <taxon>Polisuviricotina</taxon>
        <taxon>Pharingeaviricetes</taxon>
        <taxon>Rowavirales</taxon>
        <taxon>Adenoviridae</taxon>
        <taxon>Mastadenovirus</taxon>
        <taxon>Mastadenovirus pteropodidae</taxon>
    </lineage>
</organism>
<name>A0A1X9RIS6_9ADEN</name>
<reference evidence="1" key="1">
    <citation type="journal article" date="2017" name="J. Gen. Virol.">
        <title>Novel bat adenoviruses with low G+C content shed new light on the evolution of adenoviruses.</title>
        <authorList>
            <person name="Tan B."/>
            <person name="Yang X.L."/>
            <person name="Ge X.Y."/>
            <person name="Peng C."/>
            <person name="Liu H.Z."/>
            <person name="Zhang Y.Z."/>
            <person name="Zhang L.B."/>
            <person name="Shi Z.L."/>
        </authorList>
    </citation>
    <scope>NUCLEOTIDE SEQUENCE [LARGE SCALE GENOMIC DNA]</scope>
    <source>
        <strain evidence="1">WIV18</strain>
    </source>
</reference>
<dbReference type="OrthoDB" id="19343at10239"/>
<sequence length="195" mass="21216">MRHSLYSFSQGFFDLAEELLQDPVDFSVPIHLHFMETDEDVFLSPLSFETPPASPVFPTLNELWVSDEEDGLCADGPLPSPVHSVASYSEDPMDDPCDAEVAEIMANSLYCLETLPPSPLCPSASPDSQLAVADGGDTPEMPAHLLACPTVPGVDCPACAFHQAYGKKYCALCFMRLTHDMIYSPVTPVSDIDED</sequence>